<protein>
    <submittedName>
        <fullName evidence="2">Uncharacterized protein</fullName>
    </submittedName>
</protein>
<accession>A0A4C1VHM0</accession>
<evidence type="ECO:0000256" key="1">
    <source>
        <dbReference type="SAM" id="MobiDB-lite"/>
    </source>
</evidence>
<feature type="region of interest" description="Disordered" evidence="1">
    <location>
        <begin position="66"/>
        <end position="86"/>
    </location>
</feature>
<dbReference type="OrthoDB" id="412981at2759"/>
<dbReference type="Gene3D" id="3.60.10.10">
    <property type="entry name" value="Endonuclease/exonuclease/phosphatase"/>
    <property type="match status" value="1"/>
</dbReference>
<comment type="caution">
    <text evidence="2">The sequence shown here is derived from an EMBL/GenBank/DDBJ whole genome shotgun (WGS) entry which is preliminary data.</text>
</comment>
<dbReference type="AlphaFoldDB" id="A0A4C1VHM0"/>
<reference evidence="2 3" key="1">
    <citation type="journal article" date="2019" name="Commun. Biol.">
        <title>The bagworm genome reveals a unique fibroin gene that provides high tensile strength.</title>
        <authorList>
            <person name="Kono N."/>
            <person name="Nakamura H."/>
            <person name="Ohtoshi R."/>
            <person name="Tomita M."/>
            <person name="Numata K."/>
            <person name="Arakawa K."/>
        </authorList>
    </citation>
    <scope>NUCLEOTIDE SEQUENCE [LARGE SCALE GENOMIC DNA]</scope>
</reference>
<gene>
    <name evidence="2" type="ORF">EVAR_35678_1</name>
</gene>
<sequence length="318" mass="35527">MPKEIPIEEVKKDLIAQGLPACALREVPGRSRHCSMHTQQRHRRAARLCPFRAASSAVTQNLSYAKATAGPGKNPPTNSQPSTSPSEEIKALMSVISIIDIGEIVLLANKFKAAANPVEKVLISQDIHIALLGETKLQPRQEHRLPNFCVYRRDEFSSRGIAYRGTAILVRRDIVHEGLEQPDFTAIRTIEVRVGVAGAELLYRLRFESHLPDRPTTTTDSEEHGYEVVEPDTTHIPTDSHFGADILDVVLFYQLPYPIHVEMLYDTDTLHLPLLITLGTTAHTTSARPLTHRNDWSAYKRALEELHIGKSLSCPEDI</sequence>
<dbReference type="EMBL" id="BGZK01000331">
    <property type="protein sequence ID" value="GBP37245.1"/>
    <property type="molecule type" value="Genomic_DNA"/>
</dbReference>
<evidence type="ECO:0000313" key="3">
    <source>
        <dbReference type="Proteomes" id="UP000299102"/>
    </source>
</evidence>
<evidence type="ECO:0000313" key="2">
    <source>
        <dbReference type="EMBL" id="GBP37245.1"/>
    </source>
</evidence>
<name>A0A4C1VHM0_EUMVA</name>
<dbReference type="InterPro" id="IPR036691">
    <property type="entry name" value="Endo/exonu/phosph_ase_sf"/>
</dbReference>
<feature type="compositionally biased region" description="Low complexity" evidence="1">
    <location>
        <begin position="75"/>
        <end position="86"/>
    </location>
</feature>
<dbReference type="Proteomes" id="UP000299102">
    <property type="component" value="Unassembled WGS sequence"/>
</dbReference>
<organism evidence="2 3">
    <name type="scientific">Eumeta variegata</name>
    <name type="common">Bagworm moth</name>
    <name type="synonym">Eumeta japonica</name>
    <dbReference type="NCBI Taxonomy" id="151549"/>
    <lineage>
        <taxon>Eukaryota</taxon>
        <taxon>Metazoa</taxon>
        <taxon>Ecdysozoa</taxon>
        <taxon>Arthropoda</taxon>
        <taxon>Hexapoda</taxon>
        <taxon>Insecta</taxon>
        <taxon>Pterygota</taxon>
        <taxon>Neoptera</taxon>
        <taxon>Endopterygota</taxon>
        <taxon>Lepidoptera</taxon>
        <taxon>Glossata</taxon>
        <taxon>Ditrysia</taxon>
        <taxon>Tineoidea</taxon>
        <taxon>Psychidae</taxon>
        <taxon>Oiketicinae</taxon>
        <taxon>Eumeta</taxon>
    </lineage>
</organism>
<proteinExistence type="predicted"/>
<keyword evidence="3" id="KW-1185">Reference proteome</keyword>